<feature type="region of interest" description="Disordered" evidence="1">
    <location>
        <begin position="1"/>
        <end position="23"/>
    </location>
</feature>
<keyword evidence="2" id="KW-0812">Transmembrane</keyword>
<dbReference type="EMBL" id="JAUIZM010000003">
    <property type="protein sequence ID" value="KAK1391915.1"/>
    <property type="molecule type" value="Genomic_DNA"/>
</dbReference>
<reference evidence="3" key="2">
    <citation type="submission" date="2023-05" db="EMBL/GenBank/DDBJ databases">
        <authorList>
            <person name="Schelkunov M.I."/>
        </authorList>
    </citation>
    <scope>NUCLEOTIDE SEQUENCE</scope>
    <source>
        <strain evidence="3">Hsosn_3</strain>
        <tissue evidence="3">Leaf</tissue>
    </source>
</reference>
<protein>
    <submittedName>
        <fullName evidence="3">Protein SET DOMAIN GROUP</fullName>
    </submittedName>
</protein>
<comment type="caution">
    <text evidence="3">The sequence shown here is derived from an EMBL/GenBank/DDBJ whole genome shotgun (WGS) entry which is preliminary data.</text>
</comment>
<gene>
    <name evidence="3" type="ORF">POM88_010971</name>
</gene>
<dbReference type="AlphaFoldDB" id="A0AAD8IXI6"/>
<accession>A0AAD8IXI6</accession>
<keyword evidence="4" id="KW-1185">Reference proteome</keyword>
<dbReference type="InterPro" id="IPR036322">
    <property type="entry name" value="WD40_repeat_dom_sf"/>
</dbReference>
<dbReference type="InterPro" id="IPR015943">
    <property type="entry name" value="WD40/YVTN_repeat-like_dom_sf"/>
</dbReference>
<proteinExistence type="predicted"/>
<sequence>MLEAKSLRKAKVPPSLLEHPSPGHIQSTRLALHINEDSSTCSLYIASGARIYKLRVSMEDSLINQGKESLLIPDQTHVLDSDLVDRCPHRSEIQSIVLAETDNFENTILGSVDSYGHLIVSKVIVNSKDPDVNRIIYSVGPLDCGVGEGSWTGLCFSPTQWSMAAVARSYCKSIDVYDQDIHLQTLQTLRYPTSLSFVQNLSCGNGSSLLAVTEGCQLSLWDLRVKENSGCVHRITGSVGDTLYAVSNSLNGNIAVGGADRSVTIYDPRRLTAISRWVHCSKYEITGLAFSSADPDYIYIQGVDYEVICGQWKESMKAYSFKGDSNWLGFSKCANRDILGGCFLSSPERQFCYLEASAGFAVVIFLIRVLLIITLVSF</sequence>
<dbReference type="Proteomes" id="UP001237642">
    <property type="component" value="Unassembled WGS sequence"/>
</dbReference>
<feature type="transmembrane region" description="Helical" evidence="2">
    <location>
        <begin position="356"/>
        <end position="376"/>
    </location>
</feature>
<keyword evidence="2" id="KW-0472">Membrane</keyword>
<evidence type="ECO:0000256" key="1">
    <source>
        <dbReference type="SAM" id="MobiDB-lite"/>
    </source>
</evidence>
<keyword evidence="2" id="KW-1133">Transmembrane helix</keyword>
<evidence type="ECO:0000313" key="4">
    <source>
        <dbReference type="Proteomes" id="UP001237642"/>
    </source>
</evidence>
<organism evidence="3 4">
    <name type="scientific">Heracleum sosnowskyi</name>
    <dbReference type="NCBI Taxonomy" id="360622"/>
    <lineage>
        <taxon>Eukaryota</taxon>
        <taxon>Viridiplantae</taxon>
        <taxon>Streptophyta</taxon>
        <taxon>Embryophyta</taxon>
        <taxon>Tracheophyta</taxon>
        <taxon>Spermatophyta</taxon>
        <taxon>Magnoliopsida</taxon>
        <taxon>eudicotyledons</taxon>
        <taxon>Gunneridae</taxon>
        <taxon>Pentapetalae</taxon>
        <taxon>asterids</taxon>
        <taxon>campanulids</taxon>
        <taxon>Apiales</taxon>
        <taxon>Apiaceae</taxon>
        <taxon>Apioideae</taxon>
        <taxon>apioid superclade</taxon>
        <taxon>Tordylieae</taxon>
        <taxon>Tordyliinae</taxon>
        <taxon>Heracleum</taxon>
    </lineage>
</organism>
<evidence type="ECO:0000256" key="2">
    <source>
        <dbReference type="SAM" id="Phobius"/>
    </source>
</evidence>
<evidence type="ECO:0000313" key="3">
    <source>
        <dbReference type="EMBL" id="KAK1391915.1"/>
    </source>
</evidence>
<name>A0AAD8IXI6_9APIA</name>
<dbReference type="SUPFAM" id="SSF50978">
    <property type="entry name" value="WD40 repeat-like"/>
    <property type="match status" value="1"/>
</dbReference>
<reference evidence="3" key="1">
    <citation type="submission" date="2023-02" db="EMBL/GenBank/DDBJ databases">
        <title>Genome of toxic invasive species Heracleum sosnowskyi carries increased number of genes despite the absence of recent whole-genome duplications.</title>
        <authorList>
            <person name="Schelkunov M."/>
            <person name="Shtratnikova V."/>
            <person name="Makarenko M."/>
            <person name="Klepikova A."/>
            <person name="Omelchenko D."/>
            <person name="Novikova G."/>
            <person name="Obukhova E."/>
            <person name="Bogdanov V."/>
            <person name="Penin A."/>
            <person name="Logacheva M."/>
        </authorList>
    </citation>
    <scope>NUCLEOTIDE SEQUENCE</scope>
    <source>
        <strain evidence="3">Hsosn_3</strain>
        <tissue evidence="3">Leaf</tissue>
    </source>
</reference>
<dbReference type="PANTHER" id="PTHR47467">
    <property type="entry name" value="OS01G0867200 PROTEIN"/>
    <property type="match status" value="1"/>
</dbReference>
<dbReference type="Gene3D" id="2.130.10.10">
    <property type="entry name" value="YVTN repeat-like/Quinoprotein amine dehydrogenase"/>
    <property type="match status" value="1"/>
</dbReference>
<dbReference type="PANTHER" id="PTHR47467:SF1">
    <property type="entry name" value="WD40 REPEAT-CONTAINING PROTEIN"/>
    <property type="match status" value="1"/>
</dbReference>